<evidence type="ECO:0000313" key="2">
    <source>
        <dbReference type="EMBL" id="KZV97633.1"/>
    </source>
</evidence>
<gene>
    <name evidence="2" type="ORF">EXIGLDRAFT_357957</name>
</gene>
<dbReference type="InterPro" id="IPR001810">
    <property type="entry name" value="F-box_dom"/>
</dbReference>
<protein>
    <recommendedName>
        <fullName evidence="1">F-box domain-containing protein</fullName>
    </recommendedName>
</protein>
<dbReference type="OrthoDB" id="2269034at2759"/>
<keyword evidence="3" id="KW-1185">Reference proteome</keyword>
<dbReference type="Gene3D" id="1.20.1280.50">
    <property type="match status" value="1"/>
</dbReference>
<name>A0A165LBB0_EXIGL</name>
<dbReference type="InterPro" id="IPR036047">
    <property type="entry name" value="F-box-like_dom_sf"/>
</dbReference>
<dbReference type="AlphaFoldDB" id="A0A165LBB0"/>
<dbReference type="EMBL" id="KV425928">
    <property type="protein sequence ID" value="KZV97633.1"/>
    <property type="molecule type" value="Genomic_DNA"/>
</dbReference>
<feature type="domain" description="F-box" evidence="1">
    <location>
        <begin position="142"/>
        <end position="195"/>
    </location>
</feature>
<dbReference type="SUPFAM" id="SSF81383">
    <property type="entry name" value="F-box domain"/>
    <property type="match status" value="1"/>
</dbReference>
<dbReference type="InterPro" id="IPR032675">
    <property type="entry name" value="LRR_dom_sf"/>
</dbReference>
<dbReference type="Gene3D" id="3.80.10.10">
    <property type="entry name" value="Ribonuclease Inhibitor"/>
    <property type="match status" value="1"/>
</dbReference>
<dbReference type="SUPFAM" id="SSF52047">
    <property type="entry name" value="RNI-like"/>
    <property type="match status" value="1"/>
</dbReference>
<dbReference type="Proteomes" id="UP000077266">
    <property type="component" value="Unassembled WGS sequence"/>
</dbReference>
<dbReference type="Pfam" id="PF12937">
    <property type="entry name" value="F-box-like"/>
    <property type="match status" value="1"/>
</dbReference>
<organism evidence="2 3">
    <name type="scientific">Exidia glandulosa HHB12029</name>
    <dbReference type="NCBI Taxonomy" id="1314781"/>
    <lineage>
        <taxon>Eukaryota</taxon>
        <taxon>Fungi</taxon>
        <taxon>Dikarya</taxon>
        <taxon>Basidiomycota</taxon>
        <taxon>Agaricomycotina</taxon>
        <taxon>Agaricomycetes</taxon>
        <taxon>Auriculariales</taxon>
        <taxon>Exidiaceae</taxon>
        <taxon>Exidia</taxon>
    </lineage>
</organism>
<evidence type="ECO:0000259" key="1">
    <source>
        <dbReference type="Pfam" id="PF12937"/>
    </source>
</evidence>
<evidence type="ECO:0000313" key="3">
    <source>
        <dbReference type="Proteomes" id="UP000077266"/>
    </source>
</evidence>
<proteinExistence type="predicted"/>
<dbReference type="InParanoid" id="A0A165LBB0"/>
<reference evidence="2 3" key="1">
    <citation type="journal article" date="2016" name="Mol. Biol. Evol.">
        <title>Comparative Genomics of Early-Diverging Mushroom-Forming Fungi Provides Insights into the Origins of Lignocellulose Decay Capabilities.</title>
        <authorList>
            <person name="Nagy L.G."/>
            <person name="Riley R."/>
            <person name="Tritt A."/>
            <person name="Adam C."/>
            <person name="Daum C."/>
            <person name="Floudas D."/>
            <person name="Sun H."/>
            <person name="Yadav J.S."/>
            <person name="Pangilinan J."/>
            <person name="Larsson K.H."/>
            <person name="Matsuura K."/>
            <person name="Barry K."/>
            <person name="Labutti K."/>
            <person name="Kuo R."/>
            <person name="Ohm R.A."/>
            <person name="Bhattacharya S.S."/>
            <person name="Shirouzu T."/>
            <person name="Yoshinaga Y."/>
            <person name="Martin F.M."/>
            <person name="Grigoriev I.V."/>
            <person name="Hibbett D.S."/>
        </authorList>
    </citation>
    <scope>NUCLEOTIDE SEQUENCE [LARGE SCALE GENOMIC DNA]</scope>
    <source>
        <strain evidence="2 3">HHB12029</strain>
    </source>
</reference>
<sequence>MPKGKCVLGGRRAVIIGPQTRRTDFRHRHRRAISLQEGRATCGRQTRQCRARQGRQTFAQRIDKAVRACFLDESTPPTMLLSTEIDEFQSVVSSLVDRAAARAGAENCDDDLIVAACSEVAAAAHKAISVALRTRNSRLPIHTLPFEVLGEILCHATTNEDDACSPIVQAVRASLVCRYWRDVALKTPRLWSRVDVDDRDVPPERLDAMLQRSGGLPISIRSTGSAFCDVLPKHLHRIRHLSIPHPVPPSPVELELLLKGPAPNLETLWIPGCVQLPANLLGDVAPRLTTLAIGPTTALCLDFDYPALANLTTVHIVHPNRAHVVPFELDQVEHLLRQCPRLKTLTGITAVREGAVLAAVSNQLETVHLYHNFFLDLRAPPVLELLDHKNIKTITLSSVRHPSVIHAAEGLKNIVDMTVDVTGGCMRLVDERGFVRVFDEWKSMDAQHRLRETAFDSFVMAPGIAWTLRNLTLVGELASWTPTSFPPLHAVETLTIGLNPTARRHLLAYASATASRCSNLRELRLAATSGVVTLPLITVETFLRKALGAKKVERLHFDSVRVQSSGASAWRPAMSAFAAETIESDELLPRARAD</sequence>
<accession>A0A165LBB0</accession>